<evidence type="ECO:0000256" key="4">
    <source>
        <dbReference type="ARBA" id="ARBA00022989"/>
    </source>
</evidence>
<dbReference type="InterPro" id="IPR020846">
    <property type="entry name" value="MFS_dom"/>
</dbReference>
<dbReference type="AlphaFoldDB" id="A0A6A5ZUU8"/>
<feature type="transmembrane region" description="Helical" evidence="7">
    <location>
        <begin position="279"/>
        <end position="299"/>
    </location>
</feature>
<feature type="transmembrane region" description="Helical" evidence="7">
    <location>
        <begin position="176"/>
        <end position="196"/>
    </location>
</feature>
<dbReference type="Proteomes" id="UP000799770">
    <property type="component" value="Unassembled WGS sequence"/>
</dbReference>
<evidence type="ECO:0000256" key="6">
    <source>
        <dbReference type="SAM" id="MobiDB-lite"/>
    </source>
</evidence>
<protein>
    <submittedName>
        <fullName evidence="9">High-affinity nicotinic acid transporter-like protein</fullName>
    </submittedName>
</protein>
<feature type="transmembrane region" description="Helical" evidence="7">
    <location>
        <begin position="116"/>
        <end position="138"/>
    </location>
</feature>
<keyword evidence="3 7" id="KW-0812">Transmembrane</keyword>
<evidence type="ECO:0000313" key="9">
    <source>
        <dbReference type="EMBL" id="KAF2121991.1"/>
    </source>
</evidence>
<evidence type="ECO:0000256" key="2">
    <source>
        <dbReference type="ARBA" id="ARBA00022448"/>
    </source>
</evidence>
<feature type="domain" description="Major facilitator superfamily (MFS) profile" evidence="8">
    <location>
        <begin position="49"/>
        <end position="462"/>
    </location>
</feature>
<keyword evidence="10" id="KW-1185">Reference proteome</keyword>
<dbReference type="InterPro" id="IPR036259">
    <property type="entry name" value="MFS_trans_sf"/>
</dbReference>
<dbReference type="PANTHER" id="PTHR43791">
    <property type="entry name" value="PERMEASE-RELATED"/>
    <property type="match status" value="1"/>
</dbReference>
<feature type="transmembrane region" description="Helical" evidence="7">
    <location>
        <begin position="311"/>
        <end position="334"/>
    </location>
</feature>
<evidence type="ECO:0000256" key="1">
    <source>
        <dbReference type="ARBA" id="ARBA00004141"/>
    </source>
</evidence>
<sequence length="496" mass="55169">MGDSDKELGPSQTAPDLSKPYDEDSVERQLEELDVVAEKKLVRKLDLYLIPVVMLLYLLSFLDRVNIGNARLYKMETDLGLVDNQFQIAVSILFVTYILSELPSNLVLKKLRPSRWIAFITTAWGIIATLTGIVQSYAGLIVCRLFLGAVEGGLFPGMAIYLTFFYTKRELALRIGYLFVSAALAGACGGLLAFAIGHMQGLEGQNGWRWIMILEGLPTFVLGIATWWILPDTPESAYFLNGEERKLAAYRLTRQTGYTKKAVEFHWADVRKGLKDWKMWAFCFAQFGSDTMLYGYSTFLPTIIKGINPTASTALVQVLTIPCYALGAITYLVVAHFSDKQQKRGLYTVLLGLISIVGYAMLLSDSSSGVHYAGCFLVAMGLYVCVGLPLAWLPTNSPRYGKRTTATGLQLSLGNCSGIMAPFLYPTKEGPRYIKGHAVSLAMVAWACLCYAFMWFWFARINAKRARGEEDHLIEGMSDEEVAELGDDSPRFVYTI</sequence>
<dbReference type="FunFam" id="1.20.1250.20:FF:000068">
    <property type="entry name" value="MFS general substrate transporter"/>
    <property type="match status" value="1"/>
</dbReference>
<feature type="region of interest" description="Disordered" evidence="6">
    <location>
        <begin position="1"/>
        <end position="23"/>
    </location>
</feature>
<dbReference type="Pfam" id="PF07690">
    <property type="entry name" value="MFS_1"/>
    <property type="match status" value="1"/>
</dbReference>
<dbReference type="OrthoDB" id="2962993at2759"/>
<feature type="transmembrane region" description="Helical" evidence="7">
    <location>
        <begin position="370"/>
        <end position="393"/>
    </location>
</feature>
<evidence type="ECO:0000313" key="10">
    <source>
        <dbReference type="Proteomes" id="UP000799770"/>
    </source>
</evidence>
<feature type="transmembrane region" description="Helical" evidence="7">
    <location>
        <begin position="437"/>
        <end position="458"/>
    </location>
</feature>
<feature type="transmembrane region" description="Helical" evidence="7">
    <location>
        <begin position="208"/>
        <end position="230"/>
    </location>
</feature>
<feature type="transmembrane region" description="Helical" evidence="7">
    <location>
        <begin position="346"/>
        <end position="364"/>
    </location>
</feature>
<evidence type="ECO:0000256" key="7">
    <source>
        <dbReference type="SAM" id="Phobius"/>
    </source>
</evidence>
<feature type="transmembrane region" description="Helical" evidence="7">
    <location>
        <begin position="85"/>
        <end position="104"/>
    </location>
</feature>
<feature type="transmembrane region" description="Helical" evidence="7">
    <location>
        <begin position="405"/>
        <end position="425"/>
    </location>
</feature>
<proteinExistence type="predicted"/>
<feature type="transmembrane region" description="Helical" evidence="7">
    <location>
        <begin position="144"/>
        <end position="164"/>
    </location>
</feature>
<keyword evidence="5 7" id="KW-0472">Membrane</keyword>
<organism evidence="9 10">
    <name type="scientific">Lophiotrema nucula</name>
    <dbReference type="NCBI Taxonomy" id="690887"/>
    <lineage>
        <taxon>Eukaryota</taxon>
        <taxon>Fungi</taxon>
        <taxon>Dikarya</taxon>
        <taxon>Ascomycota</taxon>
        <taxon>Pezizomycotina</taxon>
        <taxon>Dothideomycetes</taxon>
        <taxon>Pleosporomycetidae</taxon>
        <taxon>Pleosporales</taxon>
        <taxon>Lophiotremataceae</taxon>
        <taxon>Lophiotrema</taxon>
    </lineage>
</organism>
<dbReference type="SUPFAM" id="SSF103473">
    <property type="entry name" value="MFS general substrate transporter"/>
    <property type="match status" value="1"/>
</dbReference>
<comment type="subcellular location">
    <subcellularLocation>
        <location evidence="1">Membrane</location>
        <topology evidence="1">Multi-pass membrane protein</topology>
    </subcellularLocation>
</comment>
<name>A0A6A5ZUU8_9PLEO</name>
<evidence type="ECO:0000256" key="3">
    <source>
        <dbReference type="ARBA" id="ARBA00022692"/>
    </source>
</evidence>
<dbReference type="PROSITE" id="PS50850">
    <property type="entry name" value="MFS"/>
    <property type="match status" value="1"/>
</dbReference>
<accession>A0A6A5ZUU8</accession>
<dbReference type="InterPro" id="IPR011701">
    <property type="entry name" value="MFS"/>
</dbReference>
<gene>
    <name evidence="9" type="ORF">BDV96DRAFT_136238</name>
</gene>
<dbReference type="EMBL" id="ML977311">
    <property type="protein sequence ID" value="KAF2121991.1"/>
    <property type="molecule type" value="Genomic_DNA"/>
</dbReference>
<reference evidence="9" key="1">
    <citation type="journal article" date="2020" name="Stud. Mycol.">
        <title>101 Dothideomycetes genomes: a test case for predicting lifestyles and emergence of pathogens.</title>
        <authorList>
            <person name="Haridas S."/>
            <person name="Albert R."/>
            <person name="Binder M."/>
            <person name="Bloem J."/>
            <person name="Labutti K."/>
            <person name="Salamov A."/>
            <person name="Andreopoulos B."/>
            <person name="Baker S."/>
            <person name="Barry K."/>
            <person name="Bills G."/>
            <person name="Bluhm B."/>
            <person name="Cannon C."/>
            <person name="Castanera R."/>
            <person name="Culley D."/>
            <person name="Daum C."/>
            <person name="Ezra D."/>
            <person name="Gonzalez J."/>
            <person name="Henrissat B."/>
            <person name="Kuo A."/>
            <person name="Liang C."/>
            <person name="Lipzen A."/>
            <person name="Lutzoni F."/>
            <person name="Magnuson J."/>
            <person name="Mondo S."/>
            <person name="Nolan M."/>
            <person name="Ohm R."/>
            <person name="Pangilinan J."/>
            <person name="Park H.-J."/>
            <person name="Ramirez L."/>
            <person name="Alfaro M."/>
            <person name="Sun H."/>
            <person name="Tritt A."/>
            <person name="Yoshinaga Y."/>
            <person name="Zwiers L.-H."/>
            <person name="Turgeon B."/>
            <person name="Goodwin S."/>
            <person name="Spatafora J."/>
            <person name="Crous P."/>
            <person name="Grigoriev I."/>
        </authorList>
    </citation>
    <scope>NUCLEOTIDE SEQUENCE</scope>
    <source>
        <strain evidence="9">CBS 627.86</strain>
    </source>
</reference>
<evidence type="ECO:0000259" key="8">
    <source>
        <dbReference type="PROSITE" id="PS50850"/>
    </source>
</evidence>
<keyword evidence="2" id="KW-0813">Transport</keyword>
<dbReference type="Gene3D" id="1.20.1250.20">
    <property type="entry name" value="MFS general substrate transporter like domains"/>
    <property type="match status" value="2"/>
</dbReference>
<evidence type="ECO:0000256" key="5">
    <source>
        <dbReference type="ARBA" id="ARBA00023136"/>
    </source>
</evidence>
<keyword evidence="4 7" id="KW-1133">Transmembrane helix</keyword>
<dbReference type="PANTHER" id="PTHR43791:SF91">
    <property type="entry name" value="MAJOR FACILITATOR SUPERFAMILY (MFS) PROFILE DOMAIN-CONTAINING PROTEIN-RELATED"/>
    <property type="match status" value="1"/>
</dbReference>
<dbReference type="GO" id="GO:0016020">
    <property type="term" value="C:membrane"/>
    <property type="evidence" value="ECO:0007669"/>
    <property type="project" value="UniProtKB-SubCell"/>
</dbReference>
<dbReference type="GO" id="GO:0022857">
    <property type="term" value="F:transmembrane transporter activity"/>
    <property type="evidence" value="ECO:0007669"/>
    <property type="project" value="InterPro"/>
</dbReference>
<feature type="transmembrane region" description="Helical" evidence="7">
    <location>
        <begin position="47"/>
        <end position="65"/>
    </location>
</feature>
<dbReference type="FunFam" id="1.20.1250.20:FF:000034">
    <property type="entry name" value="MFS general substrate transporter"/>
    <property type="match status" value="1"/>
</dbReference>